<dbReference type="Proteomes" id="UP000309997">
    <property type="component" value="Unassembled WGS sequence"/>
</dbReference>
<keyword evidence="2" id="KW-1185">Reference proteome</keyword>
<accession>A0ACC4D622</accession>
<protein>
    <submittedName>
        <fullName evidence="1">Uncharacterized protein</fullName>
    </submittedName>
</protein>
<sequence>MRQENTKFKVWPQEKDNSEFEATSMLQAQEGMTAFKRVATVIHNPNHVKNKIVHHSHFTSLTAQLKTISHGGRKERPSFGNSTDNRLFLLTIFKDDKQVGIASNPILQFAMEGQSSVLTFVTFELTSICLASSSIIGESSGTDHTMGPRIQPAQGIPIRAPLTSMLHPLQKPLQFHFQFNYFSLGKVRGGNGEGFEKRAAMRRIGLLALDWVCGDRERWGIDDIWSLPEKW</sequence>
<evidence type="ECO:0000313" key="1">
    <source>
        <dbReference type="EMBL" id="KAL3612450.1"/>
    </source>
</evidence>
<dbReference type="EMBL" id="RCHU02000001">
    <property type="protein sequence ID" value="KAL3612450.1"/>
    <property type="molecule type" value="Genomic_DNA"/>
</dbReference>
<proteinExistence type="predicted"/>
<comment type="caution">
    <text evidence="1">The sequence shown here is derived from an EMBL/GenBank/DDBJ whole genome shotgun (WGS) entry which is preliminary data.</text>
</comment>
<evidence type="ECO:0000313" key="2">
    <source>
        <dbReference type="Proteomes" id="UP000309997"/>
    </source>
</evidence>
<organism evidence="1 2">
    <name type="scientific">Populus alba</name>
    <name type="common">White poplar</name>
    <dbReference type="NCBI Taxonomy" id="43335"/>
    <lineage>
        <taxon>Eukaryota</taxon>
        <taxon>Viridiplantae</taxon>
        <taxon>Streptophyta</taxon>
        <taxon>Embryophyta</taxon>
        <taxon>Tracheophyta</taxon>
        <taxon>Spermatophyta</taxon>
        <taxon>Magnoliopsida</taxon>
        <taxon>eudicotyledons</taxon>
        <taxon>Gunneridae</taxon>
        <taxon>Pentapetalae</taxon>
        <taxon>rosids</taxon>
        <taxon>fabids</taxon>
        <taxon>Malpighiales</taxon>
        <taxon>Salicaceae</taxon>
        <taxon>Saliceae</taxon>
        <taxon>Populus</taxon>
    </lineage>
</organism>
<reference evidence="1 2" key="1">
    <citation type="journal article" date="2024" name="Plant Biotechnol. J.">
        <title>Genome and CRISPR/Cas9 system of a widespread forest tree (Populus alba) in the world.</title>
        <authorList>
            <person name="Liu Y.J."/>
            <person name="Jiang P.F."/>
            <person name="Han X.M."/>
            <person name="Li X.Y."/>
            <person name="Wang H.M."/>
            <person name="Wang Y.J."/>
            <person name="Wang X.X."/>
            <person name="Zeng Q.Y."/>
        </authorList>
    </citation>
    <scope>NUCLEOTIDE SEQUENCE [LARGE SCALE GENOMIC DNA]</scope>
    <source>
        <strain evidence="2">cv. PAL-ZL1</strain>
    </source>
</reference>
<name>A0ACC4D622_POPAL</name>
<gene>
    <name evidence="1" type="ORF">D5086_003470</name>
</gene>